<comment type="caution">
    <text evidence="1">The sequence shown here is derived from an EMBL/GenBank/DDBJ whole genome shotgun (WGS) entry which is preliminary data.</text>
</comment>
<accession>A0A0F9JA14</accession>
<evidence type="ECO:0000313" key="1">
    <source>
        <dbReference type="EMBL" id="KKM66393.1"/>
    </source>
</evidence>
<dbReference type="EMBL" id="LAZR01010542">
    <property type="protein sequence ID" value="KKM66393.1"/>
    <property type="molecule type" value="Genomic_DNA"/>
</dbReference>
<proteinExistence type="predicted"/>
<dbReference type="AlphaFoldDB" id="A0A0F9JA14"/>
<name>A0A0F9JA14_9ZZZZ</name>
<reference evidence="1" key="1">
    <citation type="journal article" date="2015" name="Nature">
        <title>Complex archaea that bridge the gap between prokaryotes and eukaryotes.</title>
        <authorList>
            <person name="Spang A."/>
            <person name="Saw J.H."/>
            <person name="Jorgensen S.L."/>
            <person name="Zaremba-Niedzwiedzka K."/>
            <person name="Martijn J."/>
            <person name="Lind A.E."/>
            <person name="van Eijk R."/>
            <person name="Schleper C."/>
            <person name="Guy L."/>
            <person name="Ettema T.J."/>
        </authorList>
    </citation>
    <scope>NUCLEOTIDE SEQUENCE</scope>
</reference>
<protein>
    <submittedName>
        <fullName evidence="1">Uncharacterized protein</fullName>
    </submittedName>
</protein>
<sequence>MPNRSWTFEPIGTKRWRDRQEFERQARRFAVRKQTDELARRYGGDPSTYAPSNTLLDRSEEGDFLEVEDGGGIFGTLSKFIGKGASVGLDVARTPQKLSRKITRPIDELTGTKVASTIGDPLGLFPVIGPATKAFKIQFSVAKEALKLGIEALEWEQNTLGRPILRTVATGIAAPMRMAIHGESFDQAIQTAWKRTGKKSEGGALPDWFSDLASGMYSPTSLASIGLPLAKIPSWAKIGLSGARATGRAEVARPMATAFGTDFLPLMGASDQVSLMAAPRGNRLNQEAVIQMHDALRDARSFGEAGPARLIKGVASAINPSIKLDRNVHVAQNVRLGVKSGEEAIISSKSELILDDIIRLWDLERPTWTGPAAHASQSVRQGKLLALLTNPEQYSNISPRLRAKVYELGVAGDRSVEHLRATRNVDVNLFRPDNYDMGAIYVPTIRATDNAAIAAGEIASNLHRLAQIGAKPGVARPRFYQNVWEHMAANPDFVPETNLYRLFNIHDSGLARAAGAEGFRTAVGGKTLMVVKDEMSPGTRVAKESVAASLQSVRGRATTLVSKIKGLGAKSEVYETELTRLRNKADPVVDALSELSITDEYGPEFSYLAGQWHELKISLAATRKAAGKNLVKSATAKAELSAHVGLSDVDG</sequence>
<organism evidence="1">
    <name type="scientific">marine sediment metagenome</name>
    <dbReference type="NCBI Taxonomy" id="412755"/>
    <lineage>
        <taxon>unclassified sequences</taxon>
        <taxon>metagenomes</taxon>
        <taxon>ecological metagenomes</taxon>
    </lineage>
</organism>
<gene>
    <name evidence="1" type="ORF">LCGC14_1481670</name>
</gene>